<evidence type="ECO:0000256" key="1">
    <source>
        <dbReference type="ARBA" id="ARBA00004141"/>
    </source>
</evidence>
<evidence type="ECO:0000313" key="7">
    <source>
        <dbReference type="Proteomes" id="UP000490939"/>
    </source>
</evidence>
<comment type="subcellular location">
    <subcellularLocation>
        <location evidence="1">Membrane</location>
        <topology evidence="1">Multi-pass membrane protein</topology>
    </subcellularLocation>
</comment>
<feature type="transmembrane region" description="Helical" evidence="5">
    <location>
        <begin position="210"/>
        <end position="231"/>
    </location>
</feature>
<keyword evidence="7" id="KW-1185">Reference proteome</keyword>
<accession>A0A8H3UPW3</accession>
<feature type="transmembrane region" description="Helical" evidence="5">
    <location>
        <begin position="252"/>
        <end position="274"/>
    </location>
</feature>
<protein>
    <submittedName>
        <fullName evidence="6">Uncharacterized protein</fullName>
    </submittedName>
</protein>
<evidence type="ECO:0000256" key="3">
    <source>
        <dbReference type="ARBA" id="ARBA00022989"/>
    </source>
</evidence>
<dbReference type="GO" id="GO:0016020">
    <property type="term" value="C:membrane"/>
    <property type="evidence" value="ECO:0007669"/>
    <property type="project" value="UniProtKB-SubCell"/>
</dbReference>
<dbReference type="InterPro" id="IPR005178">
    <property type="entry name" value="Ostalpha/TMEM184C"/>
</dbReference>
<dbReference type="PANTHER" id="PTHR23423">
    <property type="entry name" value="ORGANIC SOLUTE TRANSPORTER-RELATED"/>
    <property type="match status" value="1"/>
</dbReference>
<evidence type="ECO:0000313" key="6">
    <source>
        <dbReference type="EMBL" id="KAE9973468.1"/>
    </source>
</evidence>
<organism evidence="6 7">
    <name type="scientific">Venturia inaequalis</name>
    <name type="common">Apple scab fungus</name>
    <dbReference type="NCBI Taxonomy" id="5025"/>
    <lineage>
        <taxon>Eukaryota</taxon>
        <taxon>Fungi</taxon>
        <taxon>Dikarya</taxon>
        <taxon>Ascomycota</taxon>
        <taxon>Pezizomycotina</taxon>
        <taxon>Dothideomycetes</taxon>
        <taxon>Pleosporomycetidae</taxon>
        <taxon>Venturiales</taxon>
        <taxon>Venturiaceae</taxon>
        <taxon>Venturia</taxon>
    </lineage>
</organism>
<feature type="transmembrane region" description="Helical" evidence="5">
    <location>
        <begin position="286"/>
        <end position="305"/>
    </location>
</feature>
<name>A0A8H3UPW3_VENIN</name>
<evidence type="ECO:0000256" key="4">
    <source>
        <dbReference type="ARBA" id="ARBA00023136"/>
    </source>
</evidence>
<dbReference type="SMART" id="SM01417">
    <property type="entry name" value="Solute_trans_a"/>
    <property type="match status" value="1"/>
</dbReference>
<sequence length="400" mass="45481">MSNIIHHLPKNTTLAKAIIESFEIAEATCSIPTVFSSADKLPGTHITFHELMTILSVVPTVSCVLISVYLITGHYLHWVHPKEQKQIVLCIAYLPFFCIANFFCLYIETSASYITPVLSIYTAKGMVAVFLMYIAYLCPEDSSREHFHAGLERRDYYGKVRHDKGSLRWFRIIWCMVFQIIPVTLILFPTMYIIISTICPLDSRLEGAEMAMAGINFLTATITFSAIYIYYNRTKAQLKNHRGARKLNAFQSLVGLQSIQSLVFPLCTQSSSYLPTKYVSYEDFSNAIPAFMTCWESLVFAVLFIQVFSFTPYRTAVIHQHEMPATVQRAIVDTISQMDIVKGLVYMFQILCQKADQADTKNAKKLYKSKDGQSHELEPQRITSVNDELLQKLNSDEAMA</sequence>
<evidence type="ECO:0000256" key="2">
    <source>
        <dbReference type="ARBA" id="ARBA00022692"/>
    </source>
</evidence>
<feature type="transmembrane region" description="Helical" evidence="5">
    <location>
        <begin position="169"/>
        <end position="195"/>
    </location>
</feature>
<feature type="transmembrane region" description="Helical" evidence="5">
    <location>
        <begin position="113"/>
        <end position="136"/>
    </location>
</feature>
<reference evidence="6 7" key="1">
    <citation type="submission" date="2019-07" db="EMBL/GenBank/DDBJ databases">
        <title>Venturia inaequalis Genome Resource.</title>
        <authorList>
            <person name="Lichtner F.J."/>
        </authorList>
    </citation>
    <scope>NUCLEOTIDE SEQUENCE [LARGE SCALE GENOMIC DNA]</scope>
    <source>
        <strain evidence="6 7">DMI_063113</strain>
    </source>
</reference>
<dbReference type="Proteomes" id="UP000490939">
    <property type="component" value="Unassembled WGS sequence"/>
</dbReference>
<gene>
    <name evidence="6" type="ORF">EG327_009086</name>
</gene>
<feature type="transmembrane region" description="Helical" evidence="5">
    <location>
        <begin position="51"/>
        <end position="75"/>
    </location>
</feature>
<keyword evidence="3 5" id="KW-1133">Transmembrane helix</keyword>
<proteinExistence type="predicted"/>
<keyword evidence="2 5" id="KW-0812">Transmembrane</keyword>
<feature type="transmembrane region" description="Helical" evidence="5">
    <location>
        <begin position="87"/>
        <end position="107"/>
    </location>
</feature>
<comment type="caution">
    <text evidence="6">The sequence shown here is derived from an EMBL/GenBank/DDBJ whole genome shotgun (WGS) entry which is preliminary data.</text>
</comment>
<dbReference type="Pfam" id="PF03619">
    <property type="entry name" value="Solute_trans_a"/>
    <property type="match status" value="1"/>
</dbReference>
<dbReference type="EMBL" id="WNWR01000591">
    <property type="protein sequence ID" value="KAE9973468.1"/>
    <property type="molecule type" value="Genomic_DNA"/>
</dbReference>
<keyword evidence="4 5" id="KW-0472">Membrane</keyword>
<dbReference type="AlphaFoldDB" id="A0A8H3UPW3"/>
<evidence type="ECO:0000256" key="5">
    <source>
        <dbReference type="SAM" id="Phobius"/>
    </source>
</evidence>